<dbReference type="PANTHER" id="PTHR43646:SF6">
    <property type="entry name" value="PRE-MYCOFACTOCIN GLYCOSYLTRANSFERASE"/>
    <property type="match status" value="1"/>
</dbReference>
<dbReference type="SUPFAM" id="SSF53448">
    <property type="entry name" value="Nucleotide-diphospho-sugar transferases"/>
    <property type="match status" value="1"/>
</dbReference>
<feature type="domain" description="Glycosyltransferase 2-like" evidence="2">
    <location>
        <begin position="16"/>
        <end position="170"/>
    </location>
</feature>
<keyword evidence="1" id="KW-0812">Transmembrane</keyword>
<dbReference type="PANTHER" id="PTHR43646">
    <property type="entry name" value="GLYCOSYLTRANSFERASE"/>
    <property type="match status" value="1"/>
</dbReference>
<keyword evidence="4" id="KW-1185">Reference proteome</keyword>
<evidence type="ECO:0000256" key="1">
    <source>
        <dbReference type="SAM" id="Phobius"/>
    </source>
</evidence>
<dbReference type="Gene3D" id="3.90.550.10">
    <property type="entry name" value="Spore Coat Polysaccharide Biosynthesis Protein SpsA, Chain A"/>
    <property type="match status" value="1"/>
</dbReference>
<reference evidence="3" key="1">
    <citation type="submission" date="2019-12" db="EMBL/GenBank/DDBJ databases">
        <title>High-Quality draft genome sequences of three cyanobacteria isolated from the limestone walls of the Old Cathedral of Coimbra.</title>
        <authorList>
            <person name="Tiago I."/>
            <person name="Soares F."/>
            <person name="Portugal A."/>
        </authorList>
    </citation>
    <scope>NUCLEOTIDE SEQUENCE</scope>
    <source>
        <strain evidence="3">A</strain>
    </source>
</reference>
<dbReference type="EMBL" id="WVIE01000010">
    <property type="protein sequence ID" value="NDJ17670.1"/>
    <property type="molecule type" value="Genomic_DNA"/>
</dbReference>
<evidence type="ECO:0000313" key="4">
    <source>
        <dbReference type="Proteomes" id="UP000646053"/>
    </source>
</evidence>
<comment type="caution">
    <text evidence="3">The sequence shown here is derived from an EMBL/GenBank/DDBJ whole genome shotgun (WGS) entry which is preliminary data.</text>
</comment>
<dbReference type="InterPro" id="IPR029044">
    <property type="entry name" value="Nucleotide-diphossugar_trans"/>
</dbReference>
<protein>
    <submittedName>
        <fullName evidence="3">Glycosyltransferase</fullName>
    </submittedName>
</protein>
<feature type="transmembrane region" description="Helical" evidence="1">
    <location>
        <begin position="256"/>
        <end position="289"/>
    </location>
</feature>
<dbReference type="Proteomes" id="UP000646053">
    <property type="component" value="Unassembled WGS sequence"/>
</dbReference>
<dbReference type="Pfam" id="PF00535">
    <property type="entry name" value="Glycos_transf_2"/>
    <property type="match status" value="1"/>
</dbReference>
<sequence>MSSILETSSLERLTISIVIPVHNGGASFRKCLSHLKRFVPQSTEIIIVVDGGTDDSAQLAQASGATVLQFPTASGPARARNIGANAAHGDILFFVDADVTIGADTLDQVISTFEQHSEIAALIGSYDDTPGASNFLSQYKNLFHHHTHQTGCDDASTFWGACGAIRREVFLAIGGFDESYRDPSVEDIELGYRLKRAGYKIRLCKTVQVKHLKHWKPVSLLRAEIFYRAIPWTELLWRDRQFNNDLNLKTSSRASLLLTYGLLIALTTAWWQGWALAIAVSFGVLLLLMNQSVYRFFYQKRGGWFTLGVIFWHWLYFFYGGIAFAIGTGRYFLSKRKVPQRRFSQA</sequence>
<evidence type="ECO:0000313" key="3">
    <source>
        <dbReference type="EMBL" id="NDJ17670.1"/>
    </source>
</evidence>
<dbReference type="RefSeq" id="WP_162423193.1">
    <property type="nucleotide sequence ID" value="NZ_WVIE01000010.1"/>
</dbReference>
<dbReference type="InterPro" id="IPR001173">
    <property type="entry name" value="Glyco_trans_2-like"/>
</dbReference>
<dbReference type="AlphaFoldDB" id="A0A8J7Z916"/>
<proteinExistence type="predicted"/>
<feature type="transmembrane region" description="Helical" evidence="1">
    <location>
        <begin position="309"/>
        <end position="333"/>
    </location>
</feature>
<keyword evidence="1" id="KW-1133">Transmembrane helix</keyword>
<organism evidence="3 4">
    <name type="scientific">Myxacorys almedinensis A</name>
    <dbReference type="NCBI Taxonomy" id="2690445"/>
    <lineage>
        <taxon>Bacteria</taxon>
        <taxon>Bacillati</taxon>
        <taxon>Cyanobacteriota</taxon>
        <taxon>Cyanophyceae</taxon>
        <taxon>Leptolyngbyales</taxon>
        <taxon>Leptolyngbyaceae</taxon>
        <taxon>Myxacorys</taxon>
        <taxon>Myxacorys almedinensis</taxon>
    </lineage>
</organism>
<gene>
    <name evidence="3" type="ORF">GS601_10275</name>
</gene>
<accession>A0A8J7Z916</accession>
<keyword evidence="1" id="KW-0472">Membrane</keyword>
<evidence type="ECO:0000259" key="2">
    <source>
        <dbReference type="Pfam" id="PF00535"/>
    </source>
</evidence>
<name>A0A8J7Z916_9CYAN</name>